<protein>
    <recommendedName>
        <fullName evidence="3">Reverse transcriptase RNase H-like domain-containing protein</fullName>
    </recommendedName>
</protein>
<dbReference type="OrthoDB" id="7412149at2759"/>
<proteinExistence type="predicted"/>
<dbReference type="PANTHER" id="PTHR37984:SF7">
    <property type="entry name" value="INTEGRASE CATALYTIC DOMAIN-CONTAINING PROTEIN"/>
    <property type="match status" value="1"/>
</dbReference>
<name>A0A8S0ZTI0_ARCPL</name>
<dbReference type="EMBL" id="CADEBC010000487">
    <property type="protein sequence ID" value="CAB3236355.1"/>
    <property type="molecule type" value="Genomic_DNA"/>
</dbReference>
<reference evidence="1 2" key="1">
    <citation type="submission" date="2020-04" db="EMBL/GenBank/DDBJ databases">
        <authorList>
            <person name="Wallbank WR R."/>
            <person name="Pardo Diaz C."/>
            <person name="Kozak K."/>
            <person name="Martin S."/>
            <person name="Jiggins C."/>
            <person name="Moest M."/>
            <person name="Warren A I."/>
            <person name="Byers J.R.P. K."/>
            <person name="Montejo-Kovacevich G."/>
            <person name="Yen C E."/>
        </authorList>
    </citation>
    <scope>NUCLEOTIDE SEQUENCE [LARGE SCALE GENOMIC DNA]</scope>
</reference>
<evidence type="ECO:0000313" key="1">
    <source>
        <dbReference type="EMBL" id="CAB3236355.1"/>
    </source>
</evidence>
<sequence length="305" mass="35932">MEKCKFTFQAKPTIDGKSNYIAITSIVTQEEKLSIKKIADRFVIEKNSSACHWMEVFKTECERFNLIKDEEKIEIFRLFLEKSCTDWYSSMMIKLSLQSEWSEWKPNFLQTYASKGWTTSRYALSFKYQSGSLLEYAIKKEKLLLEVRKTIDQGTLIDIIAAGLPDFITDRINKEEIVQTKDLFNELGKKFTVFSDHKPLENMNIKSRTDEELGDLTYYLSQYDFQIKYSPGRYNIEADCLSRYPVLEPNENLDEQLKVVNVIKLEDILQNQVKNEKIQCRKEKLISKNNVYYKKVKNKEKNNSL</sequence>
<dbReference type="Proteomes" id="UP000494106">
    <property type="component" value="Unassembled WGS sequence"/>
</dbReference>
<comment type="caution">
    <text evidence="1">The sequence shown here is derived from an EMBL/GenBank/DDBJ whole genome shotgun (WGS) entry which is preliminary data.</text>
</comment>
<gene>
    <name evidence="1" type="ORF">APLA_LOCUS6504</name>
</gene>
<dbReference type="AlphaFoldDB" id="A0A8S0ZTI0"/>
<keyword evidence="2" id="KW-1185">Reference proteome</keyword>
<organism evidence="1 2">
    <name type="scientific">Arctia plantaginis</name>
    <name type="common">Wood tiger moth</name>
    <name type="synonym">Phalaena plantaginis</name>
    <dbReference type="NCBI Taxonomy" id="874455"/>
    <lineage>
        <taxon>Eukaryota</taxon>
        <taxon>Metazoa</taxon>
        <taxon>Ecdysozoa</taxon>
        <taxon>Arthropoda</taxon>
        <taxon>Hexapoda</taxon>
        <taxon>Insecta</taxon>
        <taxon>Pterygota</taxon>
        <taxon>Neoptera</taxon>
        <taxon>Endopterygota</taxon>
        <taxon>Lepidoptera</taxon>
        <taxon>Glossata</taxon>
        <taxon>Ditrysia</taxon>
        <taxon>Noctuoidea</taxon>
        <taxon>Erebidae</taxon>
        <taxon>Arctiinae</taxon>
        <taxon>Arctia</taxon>
    </lineage>
</organism>
<evidence type="ECO:0008006" key="3">
    <source>
        <dbReference type="Google" id="ProtNLM"/>
    </source>
</evidence>
<accession>A0A8S0ZTI0</accession>
<dbReference type="InterPro" id="IPR050951">
    <property type="entry name" value="Retrovirus_Pol_polyprotein"/>
</dbReference>
<dbReference type="PANTHER" id="PTHR37984">
    <property type="entry name" value="PROTEIN CBG26694"/>
    <property type="match status" value="1"/>
</dbReference>
<evidence type="ECO:0000313" key="2">
    <source>
        <dbReference type="Proteomes" id="UP000494106"/>
    </source>
</evidence>